<feature type="transmembrane region" description="Helical" evidence="8">
    <location>
        <begin position="124"/>
        <end position="141"/>
    </location>
</feature>
<feature type="domain" description="Integral membrane bound transporter" evidence="9">
    <location>
        <begin position="352"/>
        <end position="480"/>
    </location>
</feature>
<dbReference type="Pfam" id="PF13515">
    <property type="entry name" value="FUSC_2"/>
    <property type="match status" value="1"/>
</dbReference>
<feature type="transmembrane region" description="Helical" evidence="8">
    <location>
        <begin position="386"/>
        <end position="408"/>
    </location>
</feature>
<keyword evidence="5 8" id="KW-0472">Membrane</keyword>
<dbReference type="Proteomes" id="UP000078084">
    <property type="component" value="Unassembled WGS sequence"/>
</dbReference>
<gene>
    <name evidence="10" type="ORF">AAV32_13635</name>
</gene>
<dbReference type="InterPro" id="IPR049453">
    <property type="entry name" value="Memb_transporter_dom"/>
</dbReference>
<dbReference type="PANTHER" id="PTHR30509">
    <property type="entry name" value="P-HYDROXYBENZOIC ACID EFFLUX PUMP SUBUNIT-RELATED"/>
    <property type="match status" value="1"/>
</dbReference>
<evidence type="ECO:0000256" key="8">
    <source>
        <dbReference type="SAM" id="Phobius"/>
    </source>
</evidence>
<dbReference type="STRING" id="206506.AAV32_13635"/>
<comment type="caution">
    <text evidence="10">The sequence shown here is derived from an EMBL/GenBank/DDBJ whole genome shotgun (WGS) entry which is preliminary data.</text>
</comment>
<protein>
    <recommendedName>
        <fullName evidence="9">Integral membrane bound transporter domain-containing protein</fullName>
    </recommendedName>
</protein>
<evidence type="ECO:0000256" key="3">
    <source>
        <dbReference type="ARBA" id="ARBA00022692"/>
    </source>
</evidence>
<evidence type="ECO:0000256" key="6">
    <source>
        <dbReference type="ARBA" id="ARBA00043993"/>
    </source>
</evidence>
<reference evidence="10 11" key="1">
    <citation type="submission" date="2015-04" db="EMBL/GenBank/DDBJ databases">
        <title>Genome sequence of Kerstersia gyiorum CG1.</title>
        <authorList>
            <person name="Greninger A.L."/>
            <person name="Kozyreva V."/>
            <person name="Chaturvedi V."/>
        </authorList>
    </citation>
    <scope>NUCLEOTIDE SEQUENCE [LARGE SCALE GENOMIC DNA]</scope>
    <source>
        <strain evidence="10 11">CG1</strain>
    </source>
</reference>
<keyword evidence="3 8" id="KW-0812">Transmembrane</keyword>
<dbReference type="EMBL" id="LBNE01000010">
    <property type="protein sequence ID" value="KKO71021.1"/>
    <property type="molecule type" value="Genomic_DNA"/>
</dbReference>
<dbReference type="PANTHER" id="PTHR30509:SF9">
    <property type="entry name" value="MULTIDRUG RESISTANCE PROTEIN MDTO"/>
    <property type="match status" value="1"/>
</dbReference>
<feature type="region of interest" description="Disordered" evidence="7">
    <location>
        <begin position="606"/>
        <end position="625"/>
    </location>
</feature>
<dbReference type="PATRIC" id="fig|206506.3.peg.2902"/>
<sequence>MANSAELSRQRFWRQLKDDLAPFPGRLAQTWRMALVCALTCMMSMVYGIPEAAISCYLVFFVMKPDAAESLLLALSMCFLTVGVILLLFLLTRWTIQVPPLRILAIAVTSLVFLFFASASKLGALGGIIALILAFGLTLLSDVPFGELATRGILFAWLMGVMPMLWIALVSFTIGRKPVPLLRQTVAERLEIIADWLEQASPENRARLRDQIWEGQEDHMKRWGITRLFALARRDEARRLGVALQDSYRLAFLMLAQDPDGHPQARAVVARQARAAARALAAGTAVPAPEETLPADAPPPLVQGWQALLAMVGTPDHPQATAPAESFMRPDAFSNPEHIRYAIKTTAAAITCYVTYTALDWQGIHTAMITCYVIALGSVAETTHKLILRITGCLIGAALGVASILFLIPHMTSIGALMLLVFSGTFIAAWVAVGSDRVSYAGVQIALAFLLTVLSGYGPSTDMSAALDRIIGVLLGNFVVYFMFTQFWPVSVAQRVWDNTSRALGGLARMARMPRPGQPQEQEHSAMLAEAASMASKVADTRYSLELAGYEPRTMRLSGAEVRRLARTSQAMRDACLDMLLQPSADPALAQRLEALSQQAAVIAAQRPGPAPNQPGAQPAARTLDGNVQRLETLINGR</sequence>
<accession>A0A171KQ54</accession>
<feature type="transmembrane region" description="Helical" evidence="8">
    <location>
        <begin position="153"/>
        <end position="174"/>
    </location>
</feature>
<keyword evidence="2" id="KW-1003">Cell membrane</keyword>
<organism evidence="10 11">
    <name type="scientific">Kerstersia gyiorum</name>
    <dbReference type="NCBI Taxonomy" id="206506"/>
    <lineage>
        <taxon>Bacteria</taxon>
        <taxon>Pseudomonadati</taxon>
        <taxon>Pseudomonadota</taxon>
        <taxon>Betaproteobacteria</taxon>
        <taxon>Burkholderiales</taxon>
        <taxon>Alcaligenaceae</taxon>
        <taxon>Kerstersia</taxon>
    </lineage>
</organism>
<feature type="transmembrane region" description="Helical" evidence="8">
    <location>
        <begin position="414"/>
        <end position="433"/>
    </location>
</feature>
<feature type="transmembrane region" description="Helical" evidence="8">
    <location>
        <begin position="440"/>
        <end position="458"/>
    </location>
</feature>
<evidence type="ECO:0000256" key="2">
    <source>
        <dbReference type="ARBA" id="ARBA00022475"/>
    </source>
</evidence>
<feature type="transmembrane region" description="Helical" evidence="8">
    <location>
        <begin position="100"/>
        <end position="117"/>
    </location>
</feature>
<comment type="similarity">
    <text evidence="6">Belongs to the YccS/YhfK family.</text>
</comment>
<dbReference type="RefSeq" id="WP_068373276.1">
    <property type="nucleotide sequence ID" value="NZ_LBNE01000010.1"/>
</dbReference>
<name>A0A171KQ54_9BURK</name>
<feature type="transmembrane region" description="Helical" evidence="8">
    <location>
        <begin position="72"/>
        <end position="94"/>
    </location>
</feature>
<evidence type="ECO:0000256" key="1">
    <source>
        <dbReference type="ARBA" id="ARBA00004651"/>
    </source>
</evidence>
<dbReference type="AlphaFoldDB" id="A0A171KQ54"/>
<dbReference type="GO" id="GO:0005886">
    <property type="term" value="C:plasma membrane"/>
    <property type="evidence" value="ECO:0007669"/>
    <property type="project" value="UniProtKB-SubCell"/>
</dbReference>
<feature type="transmembrane region" description="Helical" evidence="8">
    <location>
        <begin position="33"/>
        <end position="60"/>
    </location>
</feature>
<proteinExistence type="inferred from homology"/>
<comment type="subcellular location">
    <subcellularLocation>
        <location evidence="1">Cell membrane</location>
        <topology evidence="1">Multi-pass membrane protein</topology>
    </subcellularLocation>
</comment>
<feature type="transmembrane region" description="Helical" evidence="8">
    <location>
        <begin position="470"/>
        <end position="492"/>
    </location>
</feature>
<evidence type="ECO:0000256" key="5">
    <source>
        <dbReference type="ARBA" id="ARBA00023136"/>
    </source>
</evidence>
<evidence type="ECO:0000313" key="11">
    <source>
        <dbReference type="Proteomes" id="UP000078084"/>
    </source>
</evidence>
<evidence type="ECO:0000256" key="4">
    <source>
        <dbReference type="ARBA" id="ARBA00022989"/>
    </source>
</evidence>
<feature type="compositionally biased region" description="Low complexity" evidence="7">
    <location>
        <begin position="606"/>
        <end position="622"/>
    </location>
</feature>
<evidence type="ECO:0000256" key="7">
    <source>
        <dbReference type="SAM" id="MobiDB-lite"/>
    </source>
</evidence>
<evidence type="ECO:0000259" key="9">
    <source>
        <dbReference type="Pfam" id="PF13515"/>
    </source>
</evidence>
<evidence type="ECO:0000313" key="10">
    <source>
        <dbReference type="EMBL" id="KKO71021.1"/>
    </source>
</evidence>
<keyword evidence="11" id="KW-1185">Reference proteome</keyword>
<keyword evidence="4 8" id="KW-1133">Transmembrane helix</keyword>